<dbReference type="CDD" id="cd06089">
    <property type="entry name" value="KOW_RPL26"/>
    <property type="match status" value="1"/>
</dbReference>
<evidence type="ECO:0000256" key="3">
    <source>
        <dbReference type="ARBA" id="ARBA00022884"/>
    </source>
</evidence>
<keyword evidence="4 8" id="KW-0689">Ribosomal protein</keyword>
<proteinExistence type="inferred from homology"/>
<dbReference type="OrthoDB" id="9807419at2"/>
<keyword evidence="11" id="KW-1185">Reference proteome</keyword>
<dbReference type="InterPro" id="IPR041988">
    <property type="entry name" value="Ribosomal_uL24_KOW"/>
</dbReference>
<protein>
    <recommendedName>
        <fullName evidence="6 8">Large ribosomal subunit protein uL24</fullName>
    </recommendedName>
</protein>
<dbReference type="FunFam" id="2.30.30.30:FF:000004">
    <property type="entry name" value="50S ribosomal protein L24"/>
    <property type="match status" value="1"/>
</dbReference>
<organism evidence="10 11">
    <name type="scientific">Thermodesulfovibrio aggregans</name>
    <dbReference type="NCBI Taxonomy" id="86166"/>
    <lineage>
        <taxon>Bacteria</taxon>
        <taxon>Pseudomonadati</taxon>
        <taxon>Nitrospirota</taxon>
        <taxon>Thermodesulfovibrionia</taxon>
        <taxon>Thermodesulfovibrionales</taxon>
        <taxon>Thermodesulfovibrionaceae</taxon>
        <taxon>Thermodesulfovibrio</taxon>
    </lineage>
</organism>
<comment type="function">
    <text evidence="7 8">One of the proteins that surrounds the polypeptide exit tunnel on the outside of the subunit.</text>
</comment>
<name>A0A0U9HXS7_9BACT</name>
<evidence type="ECO:0000313" key="11">
    <source>
        <dbReference type="Proteomes" id="UP000054976"/>
    </source>
</evidence>
<dbReference type="AlphaFoldDB" id="A0A0U9HXS7"/>
<dbReference type="InterPro" id="IPR057264">
    <property type="entry name" value="Ribosomal_uL24_C"/>
</dbReference>
<dbReference type="Pfam" id="PF00467">
    <property type="entry name" value="KOW"/>
    <property type="match status" value="1"/>
</dbReference>
<sequence>MSLRIKKGDTVLVLSGKDKDKKGRVLKVLPKDEKVIVEGINIVKKHQKPSRKYPQGGIIERENPVHISKVMLMCPKCDKPTRIGARILEDGRKVRICKKCKEVID</sequence>
<dbReference type="EMBL" id="BCNO01000003">
    <property type="protein sequence ID" value="GAQ95821.1"/>
    <property type="molecule type" value="Genomic_DNA"/>
</dbReference>
<comment type="subunit">
    <text evidence="8">Part of the 50S ribosomal subunit.</text>
</comment>
<evidence type="ECO:0000256" key="8">
    <source>
        <dbReference type="HAMAP-Rule" id="MF_01326"/>
    </source>
</evidence>
<gene>
    <name evidence="8" type="primary">rplX</name>
    <name evidence="10" type="ORF">TAGGR_3299</name>
</gene>
<evidence type="ECO:0000256" key="6">
    <source>
        <dbReference type="ARBA" id="ARBA00035206"/>
    </source>
</evidence>
<dbReference type="Pfam" id="PF17136">
    <property type="entry name" value="ribosomal_L24"/>
    <property type="match status" value="1"/>
</dbReference>
<keyword evidence="2 8" id="KW-0699">rRNA-binding</keyword>
<dbReference type="InterPro" id="IPR014722">
    <property type="entry name" value="Rib_uL2_dom2"/>
</dbReference>
<dbReference type="NCBIfam" id="TIGR01079">
    <property type="entry name" value="rplX_bact"/>
    <property type="match status" value="1"/>
</dbReference>
<evidence type="ECO:0000256" key="5">
    <source>
        <dbReference type="ARBA" id="ARBA00023274"/>
    </source>
</evidence>
<keyword evidence="5 8" id="KW-0687">Ribonucleoprotein</keyword>
<keyword evidence="3 8" id="KW-0694">RNA-binding</keyword>
<dbReference type="Gene3D" id="2.30.30.30">
    <property type="match status" value="1"/>
</dbReference>
<dbReference type="HAMAP" id="MF_01326_B">
    <property type="entry name" value="Ribosomal_uL24_B"/>
    <property type="match status" value="1"/>
</dbReference>
<feature type="domain" description="KOW" evidence="9">
    <location>
        <begin position="4"/>
        <end position="31"/>
    </location>
</feature>
<evidence type="ECO:0000256" key="2">
    <source>
        <dbReference type="ARBA" id="ARBA00022730"/>
    </source>
</evidence>
<dbReference type="STRING" id="86166.TAGGR_3299"/>
<comment type="caution">
    <text evidence="10">The sequence shown here is derived from an EMBL/GenBank/DDBJ whole genome shotgun (WGS) entry which is preliminary data.</text>
</comment>
<evidence type="ECO:0000259" key="9">
    <source>
        <dbReference type="SMART" id="SM00739"/>
    </source>
</evidence>
<accession>A0A0U9HXS7</accession>
<dbReference type="Proteomes" id="UP000054976">
    <property type="component" value="Unassembled WGS sequence"/>
</dbReference>
<evidence type="ECO:0000313" key="10">
    <source>
        <dbReference type="EMBL" id="GAQ95821.1"/>
    </source>
</evidence>
<dbReference type="GO" id="GO:0003735">
    <property type="term" value="F:structural constituent of ribosome"/>
    <property type="evidence" value="ECO:0007669"/>
    <property type="project" value="InterPro"/>
</dbReference>
<dbReference type="SUPFAM" id="SSF50104">
    <property type="entry name" value="Translation proteins SH3-like domain"/>
    <property type="match status" value="1"/>
</dbReference>
<dbReference type="GO" id="GO:0019843">
    <property type="term" value="F:rRNA binding"/>
    <property type="evidence" value="ECO:0007669"/>
    <property type="project" value="UniProtKB-UniRule"/>
</dbReference>
<dbReference type="InterPro" id="IPR008991">
    <property type="entry name" value="Translation_prot_SH3-like_sf"/>
</dbReference>
<dbReference type="RefSeq" id="WP_059177240.1">
    <property type="nucleotide sequence ID" value="NZ_BCNO01000003.1"/>
</dbReference>
<evidence type="ECO:0000256" key="7">
    <source>
        <dbReference type="ARBA" id="ARBA00058688"/>
    </source>
</evidence>
<dbReference type="PANTHER" id="PTHR12903">
    <property type="entry name" value="MITOCHONDRIAL RIBOSOMAL PROTEIN L24"/>
    <property type="match status" value="1"/>
</dbReference>
<dbReference type="GO" id="GO:0006412">
    <property type="term" value="P:translation"/>
    <property type="evidence" value="ECO:0007669"/>
    <property type="project" value="UniProtKB-UniRule"/>
</dbReference>
<comment type="function">
    <text evidence="8">One of two assembly initiator proteins, it binds directly to the 5'-end of the 23S rRNA, where it nucleates assembly of the 50S subunit.</text>
</comment>
<evidence type="ECO:0000256" key="4">
    <source>
        <dbReference type="ARBA" id="ARBA00022980"/>
    </source>
</evidence>
<dbReference type="InterPro" id="IPR003256">
    <property type="entry name" value="Ribosomal_uL24"/>
</dbReference>
<comment type="similarity">
    <text evidence="1 8">Belongs to the universal ribosomal protein uL24 family.</text>
</comment>
<dbReference type="InterPro" id="IPR005824">
    <property type="entry name" value="KOW"/>
</dbReference>
<reference evidence="11" key="1">
    <citation type="submission" date="2016-01" db="EMBL/GenBank/DDBJ databases">
        <title>Draft genome sequence of Thermodesulfovibrio aggregans strain TGE-P1.</title>
        <authorList>
            <person name="Sekiguchi Y."/>
            <person name="Ohashi A."/>
            <person name="Matsuura N."/>
            <person name="Tourlousse M.D."/>
        </authorList>
    </citation>
    <scope>NUCLEOTIDE SEQUENCE [LARGE SCALE GENOMIC DNA]</scope>
    <source>
        <strain evidence="11">TGE-P1</strain>
    </source>
</reference>
<evidence type="ECO:0000256" key="1">
    <source>
        <dbReference type="ARBA" id="ARBA00010618"/>
    </source>
</evidence>
<dbReference type="SMART" id="SM00739">
    <property type="entry name" value="KOW"/>
    <property type="match status" value="1"/>
</dbReference>
<dbReference type="GO" id="GO:1990904">
    <property type="term" value="C:ribonucleoprotein complex"/>
    <property type="evidence" value="ECO:0007669"/>
    <property type="project" value="UniProtKB-KW"/>
</dbReference>
<dbReference type="GO" id="GO:0005840">
    <property type="term" value="C:ribosome"/>
    <property type="evidence" value="ECO:0007669"/>
    <property type="project" value="UniProtKB-KW"/>
</dbReference>